<dbReference type="GO" id="GO:0051539">
    <property type="term" value="F:4 iron, 4 sulfur cluster binding"/>
    <property type="evidence" value="ECO:0007669"/>
    <property type="project" value="UniProtKB-KW"/>
</dbReference>
<evidence type="ECO:0000313" key="9">
    <source>
        <dbReference type="Proteomes" id="UP000006898"/>
    </source>
</evidence>
<dbReference type="Pfam" id="PF13186">
    <property type="entry name" value="SPASM"/>
    <property type="match status" value="1"/>
</dbReference>
<dbReference type="Gene3D" id="3.20.20.70">
    <property type="entry name" value="Aldolase class I"/>
    <property type="match status" value="1"/>
</dbReference>
<dbReference type="SUPFAM" id="SSF102114">
    <property type="entry name" value="Radical SAM enzymes"/>
    <property type="match status" value="1"/>
</dbReference>
<name>D5MM95_METO1</name>
<dbReference type="SFLD" id="SFLDG01067">
    <property type="entry name" value="SPASM/twitch_domain_containing"/>
    <property type="match status" value="1"/>
</dbReference>
<evidence type="ECO:0000256" key="1">
    <source>
        <dbReference type="ARBA" id="ARBA00001966"/>
    </source>
</evidence>
<dbReference type="GO" id="GO:0046872">
    <property type="term" value="F:metal ion binding"/>
    <property type="evidence" value="ECO:0007669"/>
    <property type="project" value="UniProtKB-KW"/>
</dbReference>
<dbReference type="SFLD" id="SFLDS00029">
    <property type="entry name" value="Radical_SAM"/>
    <property type="match status" value="1"/>
</dbReference>
<keyword evidence="5" id="KW-0408">Iron</keyword>
<accession>D5MM95</accession>
<dbReference type="InterPro" id="IPR034391">
    <property type="entry name" value="AdoMet-like_SPASM_containing"/>
</dbReference>
<dbReference type="HOGENOM" id="CLU_614941_0_0_0"/>
<keyword evidence="6" id="KW-0411">Iron-sulfur</keyword>
<evidence type="ECO:0000256" key="3">
    <source>
        <dbReference type="ARBA" id="ARBA00022691"/>
    </source>
</evidence>
<dbReference type="SFLD" id="SFLDG01387">
    <property type="entry name" value="BtrN-like_SPASM_domain_contain"/>
    <property type="match status" value="1"/>
</dbReference>
<evidence type="ECO:0000259" key="7">
    <source>
        <dbReference type="PROSITE" id="PS51918"/>
    </source>
</evidence>
<gene>
    <name evidence="8" type="ORF">DAMO_0920</name>
</gene>
<dbReference type="PANTHER" id="PTHR11228">
    <property type="entry name" value="RADICAL SAM DOMAIN PROTEIN"/>
    <property type="match status" value="1"/>
</dbReference>
<dbReference type="InterPro" id="IPR050377">
    <property type="entry name" value="Radical_SAM_PqqE_MftC-like"/>
</dbReference>
<dbReference type="KEGG" id="mox:DAMO_0920"/>
<comment type="cofactor">
    <cofactor evidence="1">
        <name>[4Fe-4S] cluster</name>
        <dbReference type="ChEBI" id="CHEBI:49883"/>
    </cofactor>
</comment>
<keyword evidence="2" id="KW-0004">4Fe-4S</keyword>
<evidence type="ECO:0000256" key="4">
    <source>
        <dbReference type="ARBA" id="ARBA00022723"/>
    </source>
</evidence>
<evidence type="ECO:0000256" key="6">
    <source>
        <dbReference type="ARBA" id="ARBA00023014"/>
    </source>
</evidence>
<dbReference type="STRING" id="671143.DAMO_0920"/>
<dbReference type="PANTHER" id="PTHR11228:SF34">
    <property type="entry name" value="TUNGSTEN-CONTAINING ALDEHYDE FERREDOXIN OXIDOREDUCTASE COFACTOR MODIFYING PROTEIN"/>
    <property type="match status" value="1"/>
</dbReference>
<dbReference type="PROSITE" id="PS51918">
    <property type="entry name" value="RADICAL_SAM"/>
    <property type="match status" value="1"/>
</dbReference>
<feature type="domain" description="Radical SAM core" evidence="7">
    <location>
        <begin position="135"/>
        <end position="359"/>
    </location>
</feature>
<dbReference type="PATRIC" id="fig|671143.5.peg.801"/>
<dbReference type="InterPro" id="IPR000385">
    <property type="entry name" value="MoaA_NifB_PqqE_Fe-S-bd_CS"/>
</dbReference>
<keyword evidence="3" id="KW-0949">S-adenosyl-L-methionine</keyword>
<dbReference type="Pfam" id="PF04055">
    <property type="entry name" value="Radical_SAM"/>
    <property type="match status" value="1"/>
</dbReference>
<dbReference type="AlphaFoldDB" id="D5MM95"/>
<dbReference type="InterPro" id="IPR013785">
    <property type="entry name" value="Aldolase_TIM"/>
</dbReference>
<dbReference type="CDD" id="cd01335">
    <property type="entry name" value="Radical_SAM"/>
    <property type="match status" value="1"/>
</dbReference>
<dbReference type="PROSITE" id="PS01305">
    <property type="entry name" value="MOAA_NIFB_PQQE"/>
    <property type="match status" value="1"/>
</dbReference>
<evidence type="ECO:0000256" key="2">
    <source>
        <dbReference type="ARBA" id="ARBA00022485"/>
    </source>
</evidence>
<dbReference type="GO" id="GO:0003824">
    <property type="term" value="F:catalytic activity"/>
    <property type="evidence" value="ECO:0007669"/>
    <property type="project" value="InterPro"/>
</dbReference>
<sequence>MSPEFMSVEFPWSVARDAGVDIALKKPWLVGSNHHFLRFDFYPLLSPSHPSRHLAYFDLPLADLGGQNLRATLSGKVLIVSDAIRSHAVGAVWLGSLPFAGYCRLTVSLWSTEGNAPRQIEAIISGPMILSRDADMPLERIMVAITQRCNLSCQMCTRQQGADFDQTDIPSDVLAALLDAASESVYVGLQGLGEPLMHRGLSGIVRSFRARIPSVGRIALTTNGTALTRDRSAQLIAEGLNSITVSMDGATKASYEARRTGADFDLVIRNIAAAASCVRTSGRDDVWIAANYIMDPGNLAEVPDFVRLAASLGLCAVSFFHGRLYPDMRLAPLDVHELSKIRVEAQRVGVDTGVNVRFARSRSTPPPQCPFMNSAYLWLTGEVVACDRMEPPGRPWPTRIFGNVRESPLAEIWNRPEYRAFRQGVLSENLPDECRGCTFCDSVVC</sequence>
<proteinExistence type="predicted"/>
<organism evidence="8 9">
    <name type="scientific">Methylomirabilis oxygeniifera</name>
    <dbReference type="NCBI Taxonomy" id="671143"/>
    <lineage>
        <taxon>Bacteria</taxon>
        <taxon>Candidatus Methylomirabilota</taxon>
        <taxon>Candidatus Methylomirabilia</taxon>
        <taxon>Candidatus Methylomirabilales</taxon>
        <taxon>Candidatus Methylomirabilaceae</taxon>
        <taxon>Candidatus Methylomirabilis</taxon>
    </lineage>
</organism>
<dbReference type="InterPro" id="IPR007197">
    <property type="entry name" value="rSAM"/>
</dbReference>
<evidence type="ECO:0000256" key="5">
    <source>
        <dbReference type="ARBA" id="ARBA00023004"/>
    </source>
</evidence>
<dbReference type="eggNOG" id="COG0535">
    <property type="taxonomic scope" value="Bacteria"/>
</dbReference>
<dbReference type="InterPro" id="IPR023885">
    <property type="entry name" value="4Fe4S-binding_SPASM_dom"/>
</dbReference>
<dbReference type="EMBL" id="FP565575">
    <property type="protein sequence ID" value="CBE67981.1"/>
    <property type="molecule type" value="Genomic_DNA"/>
</dbReference>
<dbReference type="Proteomes" id="UP000006898">
    <property type="component" value="Chromosome"/>
</dbReference>
<dbReference type="InterPro" id="IPR058240">
    <property type="entry name" value="rSAM_sf"/>
</dbReference>
<protein>
    <recommendedName>
        <fullName evidence="7">Radical SAM core domain-containing protein</fullName>
    </recommendedName>
</protein>
<reference evidence="8 9" key="1">
    <citation type="journal article" date="2010" name="Nature">
        <title>Nitrite-driven anaerobic methane oxidation by oxygenic bacteria.</title>
        <authorList>
            <person name="Ettwig K.F."/>
            <person name="Butler M.K."/>
            <person name="Le Paslier D."/>
            <person name="Pelletier E."/>
            <person name="Mangenot S."/>
            <person name="Kuypers M.M.M."/>
            <person name="Schreiber F."/>
            <person name="Dutilh B.E."/>
            <person name="Zedelius J."/>
            <person name="de Beer D."/>
            <person name="Gloerich J."/>
            <person name="Wessels H.J.C.T."/>
            <person name="van Allen T."/>
            <person name="Luesken F."/>
            <person name="Wu M."/>
            <person name="van de Pas-Schoonen K.T."/>
            <person name="Op den Camp H.J.M."/>
            <person name="Janssen-Megens E.M."/>
            <person name="Francoijs K-J."/>
            <person name="Stunnenberg H."/>
            <person name="Weissenbach J."/>
            <person name="Jetten M.S.M."/>
            <person name="Strous M."/>
        </authorList>
    </citation>
    <scope>NUCLEOTIDE SEQUENCE [LARGE SCALE GENOMIC DNA]</scope>
</reference>
<keyword evidence="4" id="KW-0479">Metal-binding</keyword>
<evidence type="ECO:0000313" key="8">
    <source>
        <dbReference type="EMBL" id="CBE67981.1"/>
    </source>
</evidence>